<dbReference type="OrthoDB" id="9801392at2"/>
<dbReference type="KEGG" id="clz:BIU88_11500"/>
<keyword evidence="3" id="KW-1185">Reference proteome</keyword>
<accession>A0A1D8D0H3</accession>
<dbReference type="AlphaFoldDB" id="A0A1D8D0H3"/>
<proteinExistence type="predicted"/>
<dbReference type="PANTHER" id="PTHR41878:SF1">
    <property type="entry name" value="TNPR PROTEIN"/>
    <property type="match status" value="1"/>
</dbReference>
<sequence length="216" mass="25169">MQHLKFARIQPKSKVLLQFRITLLMIDAPVWRVIQVPEEFTFWDLHVAIQDAMGWLDYHLHEFRHEQRPAGQSVRFGIPFDDEEMIDPYLVPCWKVNISEHFRRPGDKMYYIYDFGDNWVHEVLLKGVLLREKGLKLPRCIDGARATPPEDCGGPAGYADLLEALANPASEEHEDIVEWLSESSQNGQPFDPARFDIEKIKFTNPAKRLKKLQENL</sequence>
<reference evidence="2" key="1">
    <citation type="submission" date="2016-09" db="EMBL/GenBank/DDBJ databases">
        <title>Genome sequence of Chlorobaculum limnaeum.</title>
        <authorList>
            <person name="Liu Z."/>
            <person name="Tank M."/>
            <person name="Bryant D.A."/>
        </authorList>
    </citation>
    <scope>NUCLEOTIDE SEQUENCE [LARGE SCALE GENOMIC DNA]</scope>
    <source>
        <strain evidence="2">DSM 1677</strain>
    </source>
</reference>
<organism evidence="2 3">
    <name type="scientific">Chlorobaculum limnaeum</name>
    <dbReference type="NCBI Taxonomy" id="274537"/>
    <lineage>
        <taxon>Bacteria</taxon>
        <taxon>Pseudomonadati</taxon>
        <taxon>Chlorobiota</taxon>
        <taxon>Chlorobiia</taxon>
        <taxon>Chlorobiales</taxon>
        <taxon>Chlorobiaceae</taxon>
        <taxon>Chlorobaculum</taxon>
    </lineage>
</organism>
<gene>
    <name evidence="2" type="ORF">BIU88_11500</name>
</gene>
<dbReference type="Pfam" id="PF07929">
    <property type="entry name" value="PRiA4_ORF3"/>
    <property type="match status" value="1"/>
</dbReference>
<evidence type="ECO:0000313" key="3">
    <source>
        <dbReference type="Proteomes" id="UP000095185"/>
    </source>
</evidence>
<dbReference type="InterPro" id="IPR024047">
    <property type="entry name" value="MM3350-like_sf"/>
</dbReference>
<evidence type="ECO:0000259" key="1">
    <source>
        <dbReference type="Pfam" id="PF07929"/>
    </source>
</evidence>
<evidence type="ECO:0000313" key="2">
    <source>
        <dbReference type="EMBL" id="AOS84702.1"/>
    </source>
</evidence>
<dbReference type="Gene3D" id="3.10.290.30">
    <property type="entry name" value="MM3350-like"/>
    <property type="match status" value="1"/>
</dbReference>
<name>A0A1D8D0H3_CHLLM</name>
<dbReference type="PANTHER" id="PTHR41878">
    <property type="entry name" value="LEXA REPRESSOR-RELATED"/>
    <property type="match status" value="1"/>
</dbReference>
<dbReference type="RefSeq" id="WP_069810893.1">
    <property type="nucleotide sequence ID" value="NZ_CP017305.1"/>
</dbReference>
<dbReference type="STRING" id="274537.BIU88_11500"/>
<dbReference type="InterPro" id="IPR012912">
    <property type="entry name" value="Plasmid_pRiA4b_Orf3-like"/>
</dbReference>
<feature type="domain" description="Plasmid pRiA4b Orf3-like" evidence="1">
    <location>
        <begin position="17"/>
        <end position="198"/>
    </location>
</feature>
<protein>
    <recommendedName>
        <fullName evidence="1">Plasmid pRiA4b Orf3-like domain-containing protein</fullName>
    </recommendedName>
</protein>
<dbReference type="EMBL" id="CP017305">
    <property type="protein sequence ID" value="AOS84702.1"/>
    <property type="molecule type" value="Genomic_DNA"/>
</dbReference>
<dbReference type="Proteomes" id="UP000095185">
    <property type="component" value="Chromosome"/>
</dbReference>
<dbReference type="SUPFAM" id="SSF159941">
    <property type="entry name" value="MM3350-like"/>
    <property type="match status" value="1"/>
</dbReference>